<dbReference type="RefSeq" id="WP_161139343.1">
    <property type="nucleotide sequence ID" value="NZ_SPKJ01000008.1"/>
</dbReference>
<evidence type="ECO:0000256" key="1">
    <source>
        <dbReference type="ARBA" id="ARBA00007673"/>
    </source>
</evidence>
<dbReference type="PANTHER" id="PTHR43709:SF3">
    <property type="entry name" value="ISOMERASE YBHH-RELATED"/>
    <property type="match status" value="1"/>
</dbReference>
<dbReference type="AlphaFoldDB" id="A0A964WSI4"/>
<evidence type="ECO:0000313" key="4">
    <source>
        <dbReference type="Proteomes" id="UP000773614"/>
    </source>
</evidence>
<dbReference type="EC" id="5.3.2.8" evidence="3"/>
<name>A0A964WSI4_9HYPH</name>
<evidence type="ECO:0000313" key="3">
    <source>
        <dbReference type="EMBL" id="MYZ47002.1"/>
    </source>
</evidence>
<dbReference type="Proteomes" id="UP000773614">
    <property type="component" value="Unassembled WGS sequence"/>
</dbReference>
<dbReference type="GO" id="GO:0016853">
    <property type="term" value="F:isomerase activity"/>
    <property type="evidence" value="ECO:0007669"/>
    <property type="project" value="UniProtKB-KW"/>
</dbReference>
<dbReference type="InterPro" id="IPR007400">
    <property type="entry name" value="PrpF-like"/>
</dbReference>
<dbReference type="SUPFAM" id="SSF54506">
    <property type="entry name" value="Diaminopimelate epimerase-like"/>
    <property type="match status" value="2"/>
</dbReference>
<accession>A0A964WSI4</accession>
<organism evidence="3 4">
    <name type="scientific">Propylenella binzhouense</name>
    <dbReference type="NCBI Taxonomy" id="2555902"/>
    <lineage>
        <taxon>Bacteria</taxon>
        <taxon>Pseudomonadati</taxon>
        <taxon>Pseudomonadota</taxon>
        <taxon>Alphaproteobacteria</taxon>
        <taxon>Hyphomicrobiales</taxon>
        <taxon>Propylenellaceae</taxon>
        <taxon>Propylenella</taxon>
    </lineage>
</organism>
<dbReference type="Pfam" id="PF04303">
    <property type="entry name" value="PrpF"/>
    <property type="match status" value="1"/>
</dbReference>
<proteinExistence type="inferred from homology"/>
<dbReference type="NCBIfam" id="NF033377">
    <property type="entry name" value="OMA_tautomer"/>
    <property type="match status" value="1"/>
</dbReference>
<comment type="similarity">
    <text evidence="1">Belongs to the PrpF family.</text>
</comment>
<dbReference type="EMBL" id="SPKJ01000008">
    <property type="protein sequence ID" value="MYZ47002.1"/>
    <property type="molecule type" value="Genomic_DNA"/>
</dbReference>
<dbReference type="Gene3D" id="3.10.310.10">
    <property type="entry name" value="Diaminopimelate Epimerase, Chain A, domain 1"/>
    <property type="match status" value="2"/>
</dbReference>
<keyword evidence="2 3" id="KW-0413">Isomerase</keyword>
<protein>
    <submittedName>
        <fullName evidence="3">4-oxalomesaconate tautomerase</fullName>
        <ecNumber evidence="3">5.3.2.8</ecNumber>
    </submittedName>
</protein>
<keyword evidence="4" id="KW-1185">Reference proteome</keyword>
<dbReference type="PANTHER" id="PTHR43709">
    <property type="entry name" value="ACONITATE ISOMERASE-RELATED"/>
    <property type="match status" value="1"/>
</dbReference>
<dbReference type="InterPro" id="IPR047687">
    <property type="entry name" value="OMA_tautomer-like"/>
</dbReference>
<dbReference type="OrthoDB" id="9779763at2"/>
<gene>
    <name evidence="3" type="ORF">E4O86_04660</name>
</gene>
<sequence length="370" mass="38876">MTLQTAIPCMIFRGGTSKGPYFRSSDLPRDVETRDKVLLAAMGSPDPRQIDGIGGADTLTSKVAIVGPSERPDADIDYLFAQVSVDKPIVDTAPSCGNMLSAVAPFAIETGMVRAQDGETHVVIYNVNTQSRIEAVIRTPGRMVQYDGEARIDGVPGTAAPIRLNFMDIVGSKTGSLLPTGNTIDVIDGVETTLIDVAVPMMMVRAADLGKTGFETPAELDADRAFFARLEALRREAGLRMGLGDVADMVIPKVAILAAPRAGGAIAARYFVPHKTHAAMAVTGGLCISSCSVLKGSVADGLSRAPAGDDREILIEHPAGLFDVALVTRGEGANMEVVSGGAIRTARRIMSGEIFVPGAIWSKQRVAEAA</sequence>
<reference evidence="3" key="1">
    <citation type="submission" date="2019-03" db="EMBL/GenBank/DDBJ databases">
        <title>Afifella sp. nov., isolated from activated sludge.</title>
        <authorList>
            <person name="Li Q."/>
            <person name="Liu Y."/>
        </authorList>
    </citation>
    <scope>NUCLEOTIDE SEQUENCE</scope>
    <source>
        <strain evidence="3">L72</strain>
    </source>
</reference>
<comment type="caution">
    <text evidence="3">The sequence shown here is derived from an EMBL/GenBank/DDBJ whole genome shotgun (WGS) entry which is preliminary data.</text>
</comment>
<evidence type="ECO:0000256" key="2">
    <source>
        <dbReference type="ARBA" id="ARBA00023235"/>
    </source>
</evidence>